<dbReference type="PANTHER" id="PTHR43065:SF46">
    <property type="entry name" value="C4-DICARBOXYLATE TRANSPORT SENSOR PROTEIN DCTB"/>
    <property type="match status" value="1"/>
</dbReference>
<evidence type="ECO:0000259" key="8">
    <source>
        <dbReference type="PROSITE" id="PS50109"/>
    </source>
</evidence>
<keyword evidence="4" id="KW-0547">Nucleotide-binding</keyword>
<dbReference type="Gene3D" id="3.30.450.20">
    <property type="entry name" value="PAS domain"/>
    <property type="match status" value="1"/>
</dbReference>
<gene>
    <name evidence="10" type="ordered locus">Halha_0976</name>
</gene>
<keyword evidence="5" id="KW-0418">Kinase</keyword>
<evidence type="ECO:0000256" key="3">
    <source>
        <dbReference type="ARBA" id="ARBA00022679"/>
    </source>
</evidence>
<dbReference type="PANTHER" id="PTHR43065">
    <property type="entry name" value="SENSOR HISTIDINE KINASE"/>
    <property type="match status" value="1"/>
</dbReference>
<dbReference type="InterPro" id="IPR000014">
    <property type="entry name" value="PAS"/>
</dbReference>
<dbReference type="PROSITE" id="PS50109">
    <property type="entry name" value="HIS_KIN"/>
    <property type="match status" value="1"/>
</dbReference>
<dbReference type="KEGG" id="hhl:Halha_0976"/>
<protein>
    <recommendedName>
        <fullName evidence="2">histidine kinase</fullName>
        <ecNumber evidence="2">2.7.13.3</ecNumber>
    </recommendedName>
</protein>
<evidence type="ECO:0000259" key="9">
    <source>
        <dbReference type="PROSITE" id="PS50112"/>
    </source>
</evidence>
<dbReference type="SUPFAM" id="SSF47384">
    <property type="entry name" value="Homodimeric domain of signal transducing histidine kinase"/>
    <property type="match status" value="1"/>
</dbReference>
<dbReference type="OrthoDB" id="9764522at2"/>
<dbReference type="InterPro" id="IPR003594">
    <property type="entry name" value="HATPase_dom"/>
</dbReference>
<dbReference type="SUPFAM" id="SSF55785">
    <property type="entry name" value="PYP-like sensor domain (PAS domain)"/>
    <property type="match status" value="1"/>
</dbReference>
<dbReference type="SMART" id="SM00387">
    <property type="entry name" value="HATPase_c"/>
    <property type="match status" value="1"/>
</dbReference>
<accession>L0K6P4</accession>
<dbReference type="Gene3D" id="3.30.565.10">
    <property type="entry name" value="Histidine kinase-like ATPase, C-terminal domain"/>
    <property type="match status" value="1"/>
</dbReference>
<keyword evidence="6" id="KW-0067">ATP-binding</keyword>
<feature type="domain" description="PAS" evidence="9">
    <location>
        <begin position="121"/>
        <end position="185"/>
    </location>
</feature>
<proteinExistence type="predicted"/>
<dbReference type="Pfam" id="PF02518">
    <property type="entry name" value="HATPase_c"/>
    <property type="match status" value="1"/>
</dbReference>
<reference evidence="11" key="1">
    <citation type="submission" date="2012-02" db="EMBL/GenBank/DDBJ databases">
        <title>The complete genome of Halobacteroides halobius DSM 5150.</title>
        <authorList>
            <person name="Lucas S."/>
            <person name="Copeland A."/>
            <person name="Lapidus A."/>
            <person name="Glavina del Rio T."/>
            <person name="Dalin E."/>
            <person name="Tice H."/>
            <person name="Bruce D."/>
            <person name="Goodwin L."/>
            <person name="Pitluck S."/>
            <person name="Peters L."/>
            <person name="Mikhailova N."/>
            <person name="Gu W."/>
            <person name="Kyrpides N."/>
            <person name="Mavromatis K."/>
            <person name="Ivanova N."/>
            <person name="Brettin T."/>
            <person name="Detter J.C."/>
            <person name="Han C."/>
            <person name="Larimer F."/>
            <person name="Land M."/>
            <person name="Hauser L."/>
            <person name="Markowitz V."/>
            <person name="Cheng J.-F."/>
            <person name="Hugenholtz P."/>
            <person name="Woyke T."/>
            <person name="Wu D."/>
            <person name="Tindall B."/>
            <person name="Pomrenke H."/>
            <person name="Brambilla E."/>
            <person name="Klenk H.-P."/>
            <person name="Eisen J.A."/>
        </authorList>
    </citation>
    <scope>NUCLEOTIDE SEQUENCE [LARGE SCALE GENOMIC DNA]</scope>
    <source>
        <strain evidence="11">ATCC 35273 / DSM 5150 / MD-1</strain>
    </source>
</reference>
<dbReference type="Gene3D" id="1.10.287.130">
    <property type="match status" value="1"/>
</dbReference>
<dbReference type="InterPro" id="IPR035965">
    <property type="entry name" value="PAS-like_dom_sf"/>
</dbReference>
<dbReference type="RefSeq" id="WP_015326662.1">
    <property type="nucleotide sequence ID" value="NC_019978.1"/>
</dbReference>
<dbReference type="Pfam" id="PF13426">
    <property type="entry name" value="PAS_9"/>
    <property type="match status" value="1"/>
</dbReference>
<dbReference type="EMBL" id="CP003359">
    <property type="protein sequence ID" value="AGB40937.1"/>
    <property type="molecule type" value="Genomic_DNA"/>
</dbReference>
<evidence type="ECO:0000256" key="2">
    <source>
        <dbReference type="ARBA" id="ARBA00012438"/>
    </source>
</evidence>
<dbReference type="eggNOG" id="COG2205">
    <property type="taxonomic scope" value="Bacteria"/>
</dbReference>
<evidence type="ECO:0000256" key="7">
    <source>
        <dbReference type="ARBA" id="ARBA00023012"/>
    </source>
</evidence>
<dbReference type="GO" id="GO:0005524">
    <property type="term" value="F:ATP binding"/>
    <property type="evidence" value="ECO:0007669"/>
    <property type="project" value="UniProtKB-KW"/>
</dbReference>
<keyword evidence="3" id="KW-0808">Transferase</keyword>
<dbReference type="AlphaFoldDB" id="L0K6P4"/>
<dbReference type="InterPro" id="IPR036890">
    <property type="entry name" value="HATPase_C_sf"/>
</dbReference>
<evidence type="ECO:0000256" key="6">
    <source>
        <dbReference type="ARBA" id="ARBA00022840"/>
    </source>
</evidence>
<organism evidence="10 11">
    <name type="scientific">Halobacteroides halobius (strain ATCC 35273 / DSM 5150 / MD-1)</name>
    <dbReference type="NCBI Taxonomy" id="748449"/>
    <lineage>
        <taxon>Bacteria</taxon>
        <taxon>Bacillati</taxon>
        <taxon>Bacillota</taxon>
        <taxon>Clostridia</taxon>
        <taxon>Halanaerobiales</taxon>
        <taxon>Halobacteroidaceae</taxon>
        <taxon>Halobacteroides</taxon>
    </lineage>
</organism>
<keyword evidence="7" id="KW-0902">Two-component regulatory system</keyword>
<dbReference type="Proteomes" id="UP000010880">
    <property type="component" value="Chromosome"/>
</dbReference>
<dbReference type="GO" id="GO:0000155">
    <property type="term" value="F:phosphorelay sensor kinase activity"/>
    <property type="evidence" value="ECO:0007669"/>
    <property type="project" value="InterPro"/>
</dbReference>
<comment type="catalytic activity">
    <reaction evidence="1">
        <text>ATP + protein L-histidine = ADP + protein N-phospho-L-histidine.</text>
        <dbReference type="EC" id="2.7.13.3"/>
    </reaction>
</comment>
<dbReference type="InterPro" id="IPR036097">
    <property type="entry name" value="HisK_dim/P_sf"/>
</dbReference>
<dbReference type="InterPro" id="IPR005467">
    <property type="entry name" value="His_kinase_dom"/>
</dbReference>
<sequence length="480" mass="54693">MRDILEFIVDKHPGFVIIADDTGKIVKTNGQWGLIDEKLGQLIEKNIREIKFLKKISILETLTVGEVTYGYQIYREQGVIYYNLPTIIDAQTKGVITVGLVMDRKLTGVSDLSAFLKESSLMNTHQVGIILSDANDIVQYINQALLKDNGLQLEDVVGRSVDSFLKSSVDKSNDLRTIERQVKEENKFIHARKFITIQKTEESKIIDIISFPLELADKLIGALTFVIDIEEITRYSNKLRQAQRIEKVREMAFRIIHEIRNPLQEIMAASEIGRLKSQTDDTSFYFEEISSKIRKIDNLLNDNFQLFDGERIKPTKLYVNELLAEITGLIQEECQQKGIELLVEAKNNKTKIMADKKIIIQALLNIIENAIEFLEGHNGIKEIKIKSWVEGTNILFSIYNSGPPIEEEIRDNLFDVFSSSKGRNGAGLGLTITYYIITKLYKGEVWFESDKQGTTFYIKLENAVDKLTSNLDTSYKAITS</sequence>
<evidence type="ECO:0000313" key="10">
    <source>
        <dbReference type="EMBL" id="AGB40937.1"/>
    </source>
</evidence>
<dbReference type="EC" id="2.7.13.3" evidence="2"/>
<evidence type="ECO:0000256" key="1">
    <source>
        <dbReference type="ARBA" id="ARBA00000085"/>
    </source>
</evidence>
<feature type="domain" description="Histidine kinase" evidence="8">
    <location>
        <begin position="254"/>
        <end position="464"/>
    </location>
</feature>
<name>L0K6P4_HALHC</name>
<dbReference type="PROSITE" id="PS50112">
    <property type="entry name" value="PAS"/>
    <property type="match status" value="1"/>
</dbReference>
<dbReference type="SUPFAM" id="SSF55874">
    <property type="entry name" value="ATPase domain of HSP90 chaperone/DNA topoisomerase II/histidine kinase"/>
    <property type="match status" value="1"/>
</dbReference>
<dbReference type="PRINTS" id="PR00344">
    <property type="entry name" value="BCTRLSENSOR"/>
</dbReference>
<dbReference type="NCBIfam" id="TIGR00229">
    <property type="entry name" value="sensory_box"/>
    <property type="match status" value="1"/>
</dbReference>
<dbReference type="InterPro" id="IPR004358">
    <property type="entry name" value="Sig_transdc_His_kin-like_C"/>
</dbReference>
<dbReference type="STRING" id="748449.Halha_0976"/>
<evidence type="ECO:0000313" key="11">
    <source>
        <dbReference type="Proteomes" id="UP000010880"/>
    </source>
</evidence>
<keyword evidence="11" id="KW-1185">Reference proteome</keyword>
<evidence type="ECO:0000256" key="4">
    <source>
        <dbReference type="ARBA" id="ARBA00022741"/>
    </source>
</evidence>
<evidence type="ECO:0000256" key="5">
    <source>
        <dbReference type="ARBA" id="ARBA00022777"/>
    </source>
</evidence>
<dbReference type="HOGENOM" id="CLU_000445_114_39_9"/>